<evidence type="ECO:0000313" key="2">
    <source>
        <dbReference type="Proteomes" id="UP000779507"/>
    </source>
</evidence>
<reference evidence="1 2" key="1">
    <citation type="submission" date="2020-05" db="EMBL/GenBank/DDBJ databases">
        <title>Genomic Encyclopedia of Type Strains, Phase IV (KMG-V): Genome sequencing to study the core and pangenomes of soil and plant-associated prokaryotes.</title>
        <authorList>
            <person name="Whitman W."/>
        </authorList>
    </citation>
    <scope>NUCLEOTIDE SEQUENCE [LARGE SCALE GENOMIC DNA]</scope>
    <source>
        <strain evidence="1 2">9A</strain>
    </source>
</reference>
<protein>
    <recommendedName>
        <fullName evidence="3">Phosphatase</fullName>
    </recommendedName>
</protein>
<dbReference type="RefSeq" id="WP_173810374.1">
    <property type="nucleotide sequence ID" value="NZ_JABSNP010000010.1"/>
</dbReference>
<sequence length="156" mass="17102">MTILLDIDGVLVTTPVWRAVELHGDGFMEFNGRAAKNLADILDETGADIILTSTHRISYSVEEWKVLLMTRGIKPTALAKINGLVALDAMRDRAAEIEAWVNGPGVGKNYVIIDDDLSINRLSSVIKNRFVLTKPMIGLDEAAALKALNILRNGFK</sequence>
<proteinExistence type="predicted"/>
<keyword evidence="2" id="KW-1185">Reference proteome</keyword>
<evidence type="ECO:0008006" key="3">
    <source>
        <dbReference type="Google" id="ProtNLM"/>
    </source>
</evidence>
<evidence type="ECO:0000313" key="1">
    <source>
        <dbReference type="EMBL" id="NRT19663.1"/>
    </source>
</evidence>
<gene>
    <name evidence="1" type="ORF">HNP98_002495</name>
</gene>
<dbReference type="Pfam" id="PF18143">
    <property type="entry name" value="HAD_SAK_2"/>
    <property type="match status" value="1"/>
</dbReference>
<name>A0ABX2FR60_9BACT</name>
<dbReference type="Proteomes" id="UP000779507">
    <property type="component" value="Unassembled WGS sequence"/>
</dbReference>
<organism evidence="1 2">
    <name type="scientific">Hymenobacter caeli</name>
    <dbReference type="NCBI Taxonomy" id="2735894"/>
    <lineage>
        <taxon>Bacteria</taxon>
        <taxon>Pseudomonadati</taxon>
        <taxon>Bacteroidota</taxon>
        <taxon>Cytophagia</taxon>
        <taxon>Cytophagales</taxon>
        <taxon>Hymenobacteraceae</taxon>
        <taxon>Hymenobacter</taxon>
    </lineage>
</organism>
<comment type="caution">
    <text evidence="1">The sequence shown here is derived from an EMBL/GenBank/DDBJ whole genome shotgun (WGS) entry which is preliminary data.</text>
</comment>
<accession>A0ABX2FR60</accession>
<dbReference type="EMBL" id="JABSNP010000010">
    <property type="protein sequence ID" value="NRT19663.1"/>
    <property type="molecule type" value="Genomic_DNA"/>
</dbReference>